<keyword evidence="9" id="KW-0547">Nucleotide-binding</keyword>
<comment type="pathway">
    <text evidence="1">Amino-acid degradation; L-alanine degradation via dehydrogenase pathway; NH(3) and pyruvate from L-alanine: step 1/1.</text>
</comment>
<evidence type="ECO:0000256" key="8">
    <source>
        <dbReference type="PIRSR" id="PIRSR000183-2"/>
    </source>
</evidence>
<dbReference type="Pfam" id="PF05222">
    <property type="entry name" value="AlaDh_PNT_N"/>
    <property type="match status" value="1"/>
</dbReference>
<comment type="catalytic activity">
    <reaction evidence="6">
        <text>L-alanine + NAD(+) + H2O = pyruvate + NH4(+) + NADH + H(+)</text>
        <dbReference type="Rhea" id="RHEA:18405"/>
        <dbReference type="ChEBI" id="CHEBI:15361"/>
        <dbReference type="ChEBI" id="CHEBI:15377"/>
        <dbReference type="ChEBI" id="CHEBI:15378"/>
        <dbReference type="ChEBI" id="CHEBI:28938"/>
        <dbReference type="ChEBI" id="CHEBI:57540"/>
        <dbReference type="ChEBI" id="CHEBI:57945"/>
        <dbReference type="ChEBI" id="CHEBI:57972"/>
        <dbReference type="EC" id="1.4.1.1"/>
    </reaction>
</comment>
<organism evidence="12 13">
    <name type="scientific">Cytobacillus firmus</name>
    <name type="common">Bacillus firmus</name>
    <dbReference type="NCBI Taxonomy" id="1399"/>
    <lineage>
        <taxon>Bacteria</taxon>
        <taxon>Bacillati</taxon>
        <taxon>Bacillota</taxon>
        <taxon>Bacilli</taxon>
        <taxon>Bacillales</taxon>
        <taxon>Bacillaceae</taxon>
        <taxon>Cytobacillus</taxon>
    </lineage>
</organism>
<feature type="binding site" evidence="9">
    <location>
        <position position="311"/>
    </location>
    <ligand>
        <name>NAD(+)</name>
        <dbReference type="ChEBI" id="CHEBI:57540"/>
    </ligand>
</feature>
<keyword evidence="4 6" id="KW-0560">Oxidoreductase</keyword>
<feature type="binding site" evidence="9">
    <location>
        <position position="251"/>
    </location>
    <ligand>
        <name>NAD(+)</name>
        <dbReference type="ChEBI" id="CHEBI:57540"/>
    </ligand>
</feature>
<gene>
    <name evidence="12" type="ORF">KIS1582_1751</name>
</gene>
<evidence type="ECO:0000313" key="12">
    <source>
        <dbReference type="EMBL" id="KAF0824392.1"/>
    </source>
</evidence>
<dbReference type="AlphaFoldDB" id="A0A800NAY7"/>
<dbReference type="Pfam" id="PF01262">
    <property type="entry name" value="AlaDh_PNT_C"/>
    <property type="match status" value="1"/>
</dbReference>
<feature type="domain" description="Alanine dehydrogenase/pyridine nucleotide transhydrogenase NAD(H)-binding" evidence="10">
    <location>
        <begin position="183"/>
        <end position="329"/>
    </location>
</feature>
<dbReference type="Gene3D" id="3.40.50.720">
    <property type="entry name" value="NAD(P)-binding Rossmann-like Domain"/>
    <property type="match status" value="2"/>
</dbReference>
<dbReference type="EMBL" id="VDEM01000015">
    <property type="protein sequence ID" value="KAF0824392.1"/>
    <property type="molecule type" value="Genomic_DNA"/>
</dbReference>
<dbReference type="InterPro" id="IPR007698">
    <property type="entry name" value="AlaDH/PNT_NAD(H)-bd"/>
</dbReference>
<feature type="binding site" evidence="9">
    <location>
        <begin position="298"/>
        <end position="301"/>
    </location>
    <ligand>
        <name>NAD(+)</name>
        <dbReference type="ChEBI" id="CHEBI:57540"/>
    </ligand>
</feature>
<dbReference type="SUPFAM" id="SSF52283">
    <property type="entry name" value="Formate/glycerate dehydrogenase catalytic domain-like"/>
    <property type="match status" value="1"/>
</dbReference>
<reference evidence="12 13" key="1">
    <citation type="journal article" date="2020" name="G3 (Bethesda)">
        <title>Whole Genome Sequencing and Comparative Genomics of Two Nematicidal Bacillus Strains Reveals a Wide Range of Possible Virulence Factors.</title>
        <authorList>
            <person name="Susic N."/>
            <person name="Janezic S."/>
            <person name="Rupnik M."/>
            <person name="Geric Stare B."/>
        </authorList>
    </citation>
    <scope>NUCLEOTIDE SEQUENCE [LARGE SCALE GENOMIC DNA]</scope>
    <source>
        <strain evidence="12 13">I-1582</strain>
    </source>
</reference>
<dbReference type="EC" id="1.4.1.1" evidence="3 6"/>
<dbReference type="GO" id="GO:0005886">
    <property type="term" value="C:plasma membrane"/>
    <property type="evidence" value="ECO:0007669"/>
    <property type="project" value="TreeGrafter"/>
</dbReference>
<dbReference type="FunFam" id="3.40.50.720:FF:000049">
    <property type="entry name" value="Alanine dehydrogenase"/>
    <property type="match status" value="1"/>
</dbReference>
<feature type="active site" description="Proton donor/acceptor" evidence="7">
    <location>
        <position position="130"/>
    </location>
</feature>
<dbReference type="PANTHER" id="PTHR42795:SF1">
    <property type="entry name" value="ALANINE DEHYDROGENASE"/>
    <property type="match status" value="1"/>
</dbReference>
<feature type="binding site" evidence="9">
    <location>
        <position position="168"/>
    </location>
    <ligand>
        <name>NAD(+)</name>
        <dbReference type="ChEBI" id="CHEBI:57540"/>
    </ligand>
</feature>
<evidence type="ECO:0000256" key="4">
    <source>
        <dbReference type="ARBA" id="ARBA00023002"/>
    </source>
</evidence>
<dbReference type="PIRSF" id="PIRSF000183">
    <property type="entry name" value="Alanine_dh"/>
    <property type="match status" value="1"/>
</dbReference>
<comment type="caution">
    <text evidence="12">The sequence shown here is derived from an EMBL/GenBank/DDBJ whole genome shotgun (WGS) entry which is preliminary data.</text>
</comment>
<evidence type="ECO:0000256" key="2">
    <source>
        <dbReference type="ARBA" id="ARBA00005689"/>
    </source>
</evidence>
<dbReference type="SMART" id="SM01002">
    <property type="entry name" value="AlaDh_PNT_C"/>
    <property type="match status" value="1"/>
</dbReference>
<evidence type="ECO:0000256" key="6">
    <source>
        <dbReference type="PIRNR" id="PIRNR000183"/>
    </source>
</evidence>
<feature type="binding site" evidence="8">
    <location>
        <position position="109"/>
    </location>
    <ligand>
        <name>substrate</name>
    </ligand>
</feature>
<dbReference type="GO" id="GO:0042853">
    <property type="term" value="P:L-alanine catabolic process"/>
    <property type="evidence" value="ECO:0007669"/>
    <property type="project" value="InterPro"/>
</dbReference>
<feature type="binding site" evidence="9">
    <location>
        <begin position="270"/>
        <end position="271"/>
    </location>
    <ligand>
        <name>NAD(+)</name>
        <dbReference type="ChEBI" id="CHEBI:57540"/>
    </ligand>
</feature>
<dbReference type="GO" id="GO:0000166">
    <property type="term" value="F:nucleotide binding"/>
    <property type="evidence" value="ECO:0007669"/>
    <property type="project" value="UniProtKB-KW"/>
</dbReference>
<dbReference type="CDD" id="cd05305">
    <property type="entry name" value="L-AlaDH"/>
    <property type="match status" value="1"/>
</dbReference>
<feature type="domain" description="Alanine dehydrogenase/pyridine nucleotide transhydrogenase N-terminal" evidence="11">
    <location>
        <begin position="39"/>
        <end position="171"/>
    </location>
</feature>
<proteinExistence type="inferred from homology"/>
<dbReference type="NCBIfam" id="TIGR00518">
    <property type="entry name" value="alaDH"/>
    <property type="match status" value="1"/>
</dbReference>
<dbReference type="Proteomes" id="UP000465778">
    <property type="component" value="Unassembled WGS sequence"/>
</dbReference>
<dbReference type="GO" id="GO:0000286">
    <property type="term" value="F:alanine dehydrogenase activity"/>
    <property type="evidence" value="ECO:0007669"/>
    <property type="project" value="UniProtKB-UniRule"/>
</dbReference>
<dbReference type="SUPFAM" id="SSF51735">
    <property type="entry name" value="NAD(P)-binding Rossmann-fold domains"/>
    <property type="match status" value="1"/>
</dbReference>
<dbReference type="PANTHER" id="PTHR42795">
    <property type="entry name" value="ALANINE DEHYDROGENASE"/>
    <property type="match status" value="1"/>
</dbReference>
<evidence type="ECO:0000256" key="1">
    <source>
        <dbReference type="ARBA" id="ARBA00005206"/>
    </source>
</evidence>
<evidence type="ECO:0000256" key="9">
    <source>
        <dbReference type="PIRSR" id="PIRSR000183-3"/>
    </source>
</evidence>
<evidence type="ECO:0000256" key="7">
    <source>
        <dbReference type="PIRSR" id="PIRSR000183-1"/>
    </source>
</evidence>
<evidence type="ECO:0000313" key="13">
    <source>
        <dbReference type="Proteomes" id="UP000465778"/>
    </source>
</evidence>
<feature type="binding site" evidence="9">
    <location>
        <position position="229"/>
    </location>
    <ligand>
        <name>NAD(+)</name>
        <dbReference type="ChEBI" id="CHEBI:57540"/>
    </ligand>
</feature>
<comment type="similarity">
    <text evidence="2 6">Belongs to the AlaDH/PNT family.</text>
</comment>
<feature type="active site" description="Proton donor/acceptor" evidence="7">
    <location>
        <position position="301"/>
    </location>
</feature>
<evidence type="ECO:0000259" key="10">
    <source>
        <dbReference type="SMART" id="SM01002"/>
    </source>
</evidence>
<keyword evidence="5 6" id="KW-0520">NAD</keyword>
<dbReference type="InterPro" id="IPR036291">
    <property type="entry name" value="NAD(P)-bd_dom_sf"/>
</dbReference>
<evidence type="ECO:0000256" key="3">
    <source>
        <dbReference type="ARBA" id="ARBA00012897"/>
    </source>
</evidence>
<protein>
    <recommendedName>
        <fullName evidence="3 6">Alanine dehydrogenase</fullName>
        <ecNumber evidence="3 6">1.4.1.1</ecNumber>
    </recommendedName>
</protein>
<dbReference type="SMART" id="SM01003">
    <property type="entry name" value="AlaDh_PNT_N"/>
    <property type="match status" value="1"/>
</dbReference>
<feature type="binding site" evidence="9">
    <location>
        <position position="234"/>
    </location>
    <ligand>
        <name>NAD(+)</name>
        <dbReference type="ChEBI" id="CHEBI:57540"/>
    </ligand>
</feature>
<evidence type="ECO:0000259" key="11">
    <source>
        <dbReference type="SMART" id="SM01003"/>
    </source>
</evidence>
<evidence type="ECO:0000256" key="5">
    <source>
        <dbReference type="ARBA" id="ARBA00023027"/>
    </source>
</evidence>
<dbReference type="InterPro" id="IPR008141">
    <property type="entry name" value="Ala_DH"/>
</dbReference>
<dbReference type="InterPro" id="IPR007886">
    <property type="entry name" value="AlaDH/PNT_N"/>
</dbReference>
<name>A0A800NAY7_CYTFI</name>
<feature type="binding site" evidence="8">
    <location>
        <position position="50"/>
    </location>
    <ligand>
        <name>substrate</name>
    </ligand>
</feature>
<sequence>MRYGMRKIGEGIVYFSLTQPYKVNSDITKNTEVCGMRIGVPKEVKNNENRVAMTPAGVMNLIQFGHEVYIETGAGIGSGFSDRDYMSAGAHIVQTAEEAWAMEMVIKVKEPIQSEYMYFREGLILFTYLHLAAEPDLTSALINNKVAGIAYETVQLPNRTLPLLTPMSEVAGRMAAQVGAQFLEKIHGGKGILLSGVPGVQRGNVTIIGGGTNAAKMAIGLGAKVTMIDLNPDRLRQLDDIFGREVTTLISNPYNIAEAVKDSDLVIGAVLIPGAKAPKLVTEEMIKTMSPGSVIVDIAIDQGGIFKTTDRITTHDHPTYEKHGVVHYAVANMPGAVPRTSTIALTNVTVPYAVQIANKGCKKACLDNEALLKGVNTLNGCVTYKAVAEAHSLDYSDTRTQLEQH</sequence>
<accession>A0A800NAY7</accession>
<feature type="binding site" evidence="9">
    <location>
        <begin position="330"/>
        <end position="333"/>
    </location>
    <ligand>
        <name>NAD(+)</name>
        <dbReference type="ChEBI" id="CHEBI:57540"/>
    </ligand>
</feature>